<gene>
    <name evidence="4" type="ORF">HK105_202614</name>
</gene>
<protein>
    <recommendedName>
        <fullName evidence="6">Phospholipase C</fullName>
    </recommendedName>
</protein>
<feature type="compositionally biased region" description="Basic and acidic residues" evidence="2">
    <location>
        <begin position="264"/>
        <end position="278"/>
    </location>
</feature>
<evidence type="ECO:0000256" key="3">
    <source>
        <dbReference type="SAM" id="SignalP"/>
    </source>
</evidence>
<accession>A0ABR4NDY3</accession>
<feature type="region of interest" description="Disordered" evidence="2">
    <location>
        <begin position="258"/>
        <end position="278"/>
    </location>
</feature>
<keyword evidence="3" id="KW-0732">Signal</keyword>
<evidence type="ECO:0000256" key="1">
    <source>
        <dbReference type="ARBA" id="ARBA00022801"/>
    </source>
</evidence>
<evidence type="ECO:0008006" key="6">
    <source>
        <dbReference type="Google" id="ProtNLM"/>
    </source>
</evidence>
<sequence length="419" mass="45881">MLFAPAALLVALAASTPAAHAAYKPDMTPRAEERIKNVVVLIMENRSFDSIFGRLKWDGINPSVNGLTGDEFNWLNGAKIPIARYSNPKGGYDPGHSIQSMTQQIYNVTDGIASGRAPNMGGFAAEALANSGGSMDAVAQVMGAFGPDAMPVTYALAQEFSIIEDWHASYPGQTWPNRHFVHCATAAGRTANVDLLPGIPCRTIFENLDQNGKSWNVYADQITVSTLLYQGMRAPARLLRTKVFSDFAKDARAGKLPQYSFIDPDDKKNDNHPPNDIREGERFVKGIYEALRASPQWNQTLFLITYDENGGFFDHVPPPTGVPIPDDSKINPVAGDFKFDRLGVRVPAILISPLVPKGGVFQSTVPGRHFEHSSIPATIKEIFRLPSFLTQRDMWALPFNQIASLPTPRTDCPVTLPSI</sequence>
<dbReference type="SUPFAM" id="SSF53649">
    <property type="entry name" value="Alkaline phosphatase-like"/>
    <property type="match status" value="1"/>
</dbReference>
<dbReference type="InterPro" id="IPR007312">
    <property type="entry name" value="Phosphoesterase"/>
</dbReference>
<dbReference type="PANTHER" id="PTHR31956:SF1">
    <property type="entry name" value="NON-SPECIFIC PHOSPHOLIPASE C1"/>
    <property type="match status" value="1"/>
</dbReference>
<feature type="chain" id="PRO_5045091223" description="Phospholipase C" evidence="3">
    <location>
        <begin position="22"/>
        <end position="419"/>
    </location>
</feature>
<reference evidence="4 5" key="1">
    <citation type="submission" date="2023-09" db="EMBL/GenBank/DDBJ databases">
        <title>Pangenome analysis of Batrachochytrium dendrobatidis and related Chytrids.</title>
        <authorList>
            <person name="Yacoub M.N."/>
            <person name="Stajich J.E."/>
            <person name="James T.Y."/>
        </authorList>
    </citation>
    <scope>NUCLEOTIDE SEQUENCE [LARGE SCALE GENOMIC DNA]</scope>
    <source>
        <strain evidence="4 5">JEL0888</strain>
    </source>
</reference>
<dbReference type="InterPro" id="IPR017850">
    <property type="entry name" value="Alkaline_phosphatase_core_sf"/>
</dbReference>
<dbReference type="Pfam" id="PF04185">
    <property type="entry name" value="Phosphoesterase"/>
    <property type="match status" value="1"/>
</dbReference>
<dbReference type="Gene3D" id="3.40.720.10">
    <property type="entry name" value="Alkaline Phosphatase, subunit A"/>
    <property type="match status" value="2"/>
</dbReference>
<proteinExistence type="predicted"/>
<feature type="signal peptide" evidence="3">
    <location>
        <begin position="1"/>
        <end position="21"/>
    </location>
</feature>
<evidence type="ECO:0000256" key="2">
    <source>
        <dbReference type="SAM" id="MobiDB-lite"/>
    </source>
</evidence>
<dbReference type="EMBL" id="JADGIZ020000009">
    <property type="protein sequence ID" value="KAL2917741.1"/>
    <property type="molecule type" value="Genomic_DNA"/>
</dbReference>
<evidence type="ECO:0000313" key="4">
    <source>
        <dbReference type="EMBL" id="KAL2917741.1"/>
    </source>
</evidence>
<evidence type="ECO:0000313" key="5">
    <source>
        <dbReference type="Proteomes" id="UP001527925"/>
    </source>
</evidence>
<dbReference type="Proteomes" id="UP001527925">
    <property type="component" value="Unassembled WGS sequence"/>
</dbReference>
<organism evidence="4 5">
    <name type="scientific">Polyrhizophydium stewartii</name>
    <dbReference type="NCBI Taxonomy" id="2732419"/>
    <lineage>
        <taxon>Eukaryota</taxon>
        <taxon>Fungi</taxon>
        <taxon>Fungi incertae sedis</taxon>
        <taxon>Chytridiomycota</taxon>
        <taxon>Chytridiomycota incertae sedis</taxon>
        <taxon>Chytridiomycetes</taxon>
        <taxon>Rhizophydiales</taxon>
        <taxon>Rhizophydiales incertae sedis</taxon>
        <taxon>Polyrhizophydium</taxon>
    </lineage>
</organism>
<name>A0ABR4NDY3_9FUNG</name>
<keyword evidence="1" id="KW-0378">Hydrolase</keyword>
<keyword evidence="5" id="KW-1185">Reference proteome</keyword>
<comment type="caution">
    <text evidence="4">The sequence shown here is derived from an EMBL/GenBank/DDBJ whole genome shotgun (WGS) entry which is preliminary data.</text>
</comment>
<dbReference type="PANTHER" id="PTHR31956">
    <property type="entry name" value="NON-SPECIFIC PHOSPHOLIPASE C4-RELATED"/>
    <property type="match status" value="1"/>
</dbReference>